<organism evidence="2 3">
    <name type="scientific">Niveomyces insectorum RCEF 264</name>
    <dbReference type="NCBI Taxonomy" id="1081102"/>
    <lineage>
        <taxon>Eukaryota</taxon>
        <taxon>Fungi</taxon>
        <taxon>Dikarya</taxon>
        <taxon>Ascomycota</taxon>
        <taxon>Pezizomycotina</taxon>
        <taxon>Sordariomycetes</taxon>
        <taxon>Hypocreomycetidae</taxon>
        <taxon>Hypocreales</taxon>
        <taxon>Cordycipitaceae</taxon>
        <taxon>Niveomyces</taxon>
    </lineage>
</organism>
<dbReference type="PANTHER" id="PTHR31087">
    <property type="match status" value="1"/>
</dbReference>
<reference evidence="2 3" key="1">
    <citation type="journal article" date="2016" name="Genome Biol. Evol.">
        <title>Divergent and convergent evolution of fungal pathogenicity.</title>
        <authorList>
            <person name="Shang Y."/>
            <person name="Xiao G."/>
            <person name="Zheng P."/>
            <person name="Cen K."/>
            <person name="Zhan S."/>
            <person name="Wang C."/>
        </authorList>
    </citation>
    <scope>NUCLEOTIDE SEQUENCE [LARGE SCALE GENOMIC DNA]</scope>
    <source>
        <strain evidence="2 3">RCEF 264</strain>
    </source>
</reference>
<dbReference type="InterPro" id="IPR025659">
    <property type="entry name" value="Tubby-like_C"/>
</dbReference>
<dbReference type="Gene3D" id="2.40.160.200">
    <property type="entry name" value="LURP1-related"/>
    <property type="match status" value="1"/>
</dbReference>
<proteinExistence type="inferred from homology"/>
<comment type="similarity">
    <text evidence="1">Belongs to the LOR family.</text>
</comment>
<dbReference type="InterPro" id="IPR038595">
    <property type="entry name" value="LOR_sf"/>
</dbReference>
<protein>
    <submittedName>
        <fullName evidence="2">DUF567 domain containing protein</fullName>
    </submittedName>
</protein>
<evidence type="ECO:0000313" key="3">
    <source>
        <dbReference type="Proteomes" id="UP000076874"/>
    </source>
</evidence>
<dbReference type="SUPFAM" id="SSF54518">
    <property type="entry name" value="Tubby C-terminal domain-like"/>
    <property type="match status" value="1"/>
</dbReference>
<sequence>MASQLPPLPQQIGIFDQFVARQTETLILKEKILSLSGDSYEIRLANGQPLLNVVGKVLTIKGRKSVYDMGGRHLFDIRQELLHLHPTYVLVDPQGNKIFTLRNRILVLGTRATAMFTTPATGKMESLTMRGDFFDLAATIVDDSNGSVVARIDRKLLNARQLAFDQSSYAVVVAPGADMAIVAALCICLDDKETGA</sequence>
<name>A0A167NGY9_9HYPO</name>
<dbReference type="PANTHER" id="PTHR31087:SF161">
    <property type="entry name" value="TUBBY C 2 FAMILY PROTEIN"/>
    <property type="match status" value="1"/>
</dbReference>
<dbReference type="Pfam" id="PF04525">
    <property type="entry name" value="LOR"/>
    <property type="match status" value="1"/>
</dbReference>
<dbReference type="AlphaFoldDB" id="A0A167NGY9"/>
<dbReference type="Proteomes" id="UP000076874">
    <property type="component" value="Unassembled WGS sequence"/>
</dbReference>
<evidence type="ECO:0000313" key="2">
    <source>
        <dbReference type="EMBL" id="OAA55542.1"/>
    </source>
</evidence>
<comment type="caution">
    <text evidence="2">The sequence shown here is derived from an EMBL/GenBank/DDBJ whole genome shotgun (WGS) entry which is preliminary data.</text>
</comment>
<evidence type="ECO:0000256" key="1">
    <source>
        <dbReference type="ARBA" id="ARBA00005437"/>
    </source>
</evidence>
<dbReference type="STRING" id="1081102.A0A167NGY9"/>
<dbReference type="EMBL" id="AZHD01000019">
    <property type="protein sequence ID" value="OAA55542.1"/>
    <property type="molecule type" value="Genomic_DNA"/>
</dbReference>
<gene>
    <name evidence="2" type="ORF">SPI_08226</name>
</gene>
<keyword evidence="3" id="KW-1185">Reference proteome</keyword>
<accession>A0A167NGY9</accession>
<dbReference type="InterPro" id="IPR007612">
    <property type="entry name" value="LOR"/>
</dbReference>
<dbReference type="OrthoDB" id="97518at2759"/>